<organism evidence="1 2">
    <name type="scientific">Streptomyces luteogriseus</name>
    <dbReference type="NCBI Taxonomy" id="68233"/>
    <lineage>
        <taxon>Bacteria</taxon>
        <taxon>Bacillati</taxon>
        <taxon>Actinomycetota</taxon>
        <taxon>Actinomycetes</taxon>
        <taxon>Kitasatosporales</taxon>
        <taxon>Streptomycetaceae</taxon>
        <taxon>Streptomyces</taxon>
    </lineage>
</organism>
<accession>A0A7W7DHQ2</accession>
<name>A0A7W7DHQ2_9ACTN</name>
<dbReference type="RefSeq" id="WP_184907365.1">
    <property type="nucleotide sequence ID" value="NZ_JACHMS010000001.1"/>
</dbReference>
<reference evidence="1 2" key="1">
    <citation type="submission" date="2020-08" db="EMBL/GenBank/DDBJ databases">
        <title>Sequencing the genomes of 1000 actinobacteria strains.</title>
        <authorList>
            <person name="Klenk H.-P."/>
        </authorList>
    </citation>
    <scope>NUCLEOTIDE SEQUENCE [LARGE SCALE GENOMIC DNA]</scope>
    <source>
        <strain evidence="1 2">DSM 40483</strain>
    </source>
</reference>
<dbReference type="Proteomes" id="UP000565089">
    <property type="component" value="Unassembled WGS sequence"/>
</dbReference>
<comment type="caution">
    <text evidence="1">The sequence shown here is derived from an EMBL/GenBank/DDBJ whole genome shotgun (WGS) entry which is preliminary data.</text>
</comment>
<dbReference type="EMBL" id="JACHMS010000001">
    <property type="protein sequence ID" value="MBB4710917.1"/>
    <property type="molecule type" value="Genomic_DNA"/>
</dbReference>
<evidence type="ECO:0000313" key="1">
    <source>
        <dbReference type="EMBL" id="MBB4710917.1"/>
    </source>
</evidence>
<protein>
    <submittedName>
        <fullName evidence="1">Uncharacterized protein</fullName>
    </submittedName>
</protein>
<proteinExistence type="predicted"/>
<evidence type="ECO:0000313" key="2">
    <source>
        <dbReference type="Proteomes" id="UP000565089"/>
    </source>
</evidence>
<dbReference type="GeneID" id="95792831"/>
<gene>
    <name evidence="1" type="ORF">BJ965_000799</name>
</gene>
<keyword evidence="2" id="KW-1185">Reference proteome</keyword>
<dbReference type="AlphaFoldDB" id="A0A7W7DHQ2"/>
<sequence>MTNEWMIVSSRGEQAVQALSRFGELAWFKLPTEFNAAYGYAQVPYMGWRYAFPEEGVAQLIEVAVRDLPTQVDWEIDRTRRNWVLVPTRVLLEAHGLADPGFRDVVHSINVQDQEFCLKAMSDFELIIQHLLQVHISED</sequence>